<evidence type="ECO:0000259" key="2">
    <source>
        <dbReference type="Pfam" id="PF09992"/>
    </source>
</evidence>
<keyword evidence="3" id="KW-0378">Hydrolase</keyword>
<sequence>MRSLFLSLVLALPALAGEHQRFLLPVGPAGRPSTVHAYLFNSGRETIRIVDQGGLSHQAQPDLGAVALEAGANAAINGGPFTPEGEPIGLTIADGRAVGSPLNTGAVLWVENGKAGMSPAPSYDFKANHPSQLLQAGPLLIVEGAAVEGLDASRYHRRSLILTDGADLWAIAYVPGATLEGLAKTLTKPGAFPAFRPKTVLALDGGSSSGLWLRRESGQQFYLREISKIRNCLVIVPRNQG</sequence>
<evidence type="ECO:0000256" key="1">
    <source>
        <dbReference type="SAM" id="SignalP"/>
    </source>
</evidence>
<feature type="chain" id="PRO_5033030129" evidence="1">
    <location>
        <begin position="17"/>
        <end position="241"/>
    </location>
</feature>
<dbReference type="AlphaFoldDB" id="A0A858RP30"/>
<evidence type="ECO:0000313" key="3">
    <source>
        <dbReference type="EMBL" id="QJE98371.1"/>
    </source>
</evidence>
<dbReference type="RefSeq" id="WP_169456857.1">
    <property type="nucleotide sequence ID" value="NZ_CP051774.1"/>
</dbReference>
<organism evidence="3 4">
    <name type="scientific">Luteolibacter luteus</name>
    <dbReference type="NCBI Taxonomy" id="2728835"/>
    <lineage>
        <taxon>Bacteria</taxon>
        <taxon>Pseudomonadati</taxon>
        <taxon>Verrucomicrobiota</taxon>
        <taxon>Verrucomicrobiia</taxon>
        <taxon>Verrucomicrobiales</taxon>
        <taxon>Verrucomicrobiaceae</taxon>
        <taxon>Luteolibacter</taxon>
    </lineage>
</organism>
<dbReference type="Proteomes" id="UP000501812">
    <property type="component" value="Chromosome"/>
</dbReference>
<feature type="signal peptide" evidence="1">
    <location>
        <begin position="1"/>
        <end position="16"/>
    </location>
</feature>
<dbReference type="Pfam" id="PF09992">
    <property type="entry name" value="NAGPA"/>
    <property type="match status" value="1"/>
</dbReference>
<dbReference type="InterPro" id="IPR018711">
    <property type="entry name" value="NAGPA"/>
</dbReference>
<keyword evidence="1" id="KW-0732">Signal</keyword>
<gene>
    <name evidence="3" type="ORF">HHL09_22150</name>
</gene>
<accession>A0A858RP30</accession>
<name>A0A858RP30_9BACT</name>
<evidence type="ECO:0000313" key="4">
    <source>
        <dbReference type="Proteomes" id="UP000501812"/>
    </source>
</evidence>
<keyword evidence="4" id="KW-1185">Reference proteome</keyword>
<protein>
    <submittedName>
        <fullName evidence="3">Phosphodiester glycosidase family protein</fullName>
    </submittedName>
</protein>
<proteinExistence type="predicted"/>
<dbReference type="KEGG" id="luo:HHL09_22150"/>
<feature type="domain" description="Phosphodiester glycosidase" evidence="2">
    <location>
        <begin position="71"/>
        <end position="235"/>
    </location>
</feature>
<reference evidence="3 4" key="1">
    <citation type="submission" date="2020-04" db="EMBL/GenBank/DDBJ databases">
        <title>Luteolibacter sp. G-1-1-1 isolated from soil.</title>
        <authorList>
            <person name="Dahal R.H."/>
        </authorList>
    </citation>
    <scope>NUCLEOTIDE SEQUENCE [LARGE SCALE GENOMIC DNA]</scope>
    <source>
        <strain evidence="3 4">G-1-1-1</strain>
    </source>
</reference>
<keyword evidence="3" id="KW-0326">Glycosidase</keyword>
<dbReference type="GO" id="GO:0016798">
    <property type="term" value="F:hydrolase activity, acting on glycosyl bonds"/>
    <property type="evidence" value="ECO:0007669"/>
    <property type="project" value="UniProtKB-KW"/>
</dbReference>
<dbReference type="EMBL" id="CP051774">
    <property type="protein sequence ID" value="QJE98371.1"/>
    <property type="molecule type" value="Genomic_DNA"/>
</dbReference>